<evidence type="ECO:0000256" key="6">
    <source>
        <dbReference type="ARBA" id="ARBA00022989"/>
    </source>
</evidence>
<dbReference type="SUPFAM" id="SSF55874">
    <property type="entry name" value="ATPase domain of HSP90 chaperone/DNA topoisomerase II/histidine kinase"/>
    <property type="match status" value="1"/>
</dbReference>
<dbReference type="EMBL" id="JBHTMK010000079">
    <property type="protein sequence ID" value="MFD1374301.1"/>
    <property type="molecule type" value="Genomic_DNA"/>
</dbReference>
<dbReference type="Proteomes" id="UP001597183">
    <property type="component" value="Unassembled WGS sequence"/>
</dbReference>
<protein>
    <submittedName>
        <fullName evidence="11">Sensor histidine kinase</fullName>
    </submittedName>
</protein>
<evidence type="ECO:0000259" key="10">
    <source>
        <dbReference type="Pfam" id="PF07730"/>
    </source>
</evidence>
<keyword evidence="7" id="KW-0902">Two-component regulatory system</keyword>
<feature type="transmembrane region" description="Helical" evidence="9">
    <location>
        <begin position="211"/>
        <end position="231"/>
    </location>
</feature>
<dbReference type="CDD" id="cd16917">
    <property type="entry name" value="HATPase_UhpB-NarQ-NarX-like"/>
    <property type="match status" value="1"/>
</dbReference>
<keyword evidence="4 9" id="KW-0812">Transmembrane</keyword>
<reference evidence="12" key="1">
    <citation type="journal article" date="2019" name="Int. J. Syst. Evol. Microbiol.">
        <title>The Global Catalogue of Microorganisms (GCM) 10K type strain sequencing project: providing services to taxonomists for standard genome sequencing and annotation.</title>
        <authorList>
            <consortium name="The Broad Institute Genomics Platform"/>
            <consortium name="The Broad Institute Genome Sequencing Center for Infectious Disease"/>
            <person name="Wu L."/>
            <person name="Ma J."/>
        </authorList>
    </citation>
    <scope>NUCLEOTIDE SEQUENCE [LARGE SCALE GENOMIC DNA]</scope>
    <source>
        <strain evidence="12">CCM 7526</strain>
    </source>
</reference>
<feature type="transmembrane region" description="Helical" evidence="9">
    <location>
        <begin position="109"/>
        <end position="130"/>
    </location>
</feature>
<dbReference type="InterPro" id="IPR036890">
    <property type="entry name" value="HATPase_C_sf"/>
</dbReference>
<dbReference type="Gene3D" id="1.20.5.1930">
    <property type="match status" value="1"/>
</dbReference>
<feature type="transmembrane region" description="Helical" evidence="9">
    <location>
        <begin position="52"/>
        <end position="69"/>
    </location>
</feature>
<keyword evidence="6 9" id="KW-1133">Transmembrane helix</keyword>
<proteinExistence type="predicted"/>
<dbReference type="InterPro" id="IPR011712">
    <property type="entry name" value="Sig_transdc_His_kin_sub3_dim/P"/>
</dbReference>
<dbReference type="PANTHER" id="PTHR24421">
    <property type="entry name" value="NITRATE/NITRITE SENSOR PROTEIN NARX-RELATED"/>
    <property type="match status" value="1"/>
</dbReference>
<evidence type="ECO:0000256" key="7">
    <source>
        <dbReference type="ARBA" id="ARBA00023012"/>
    </source>
</evidence>
<feature type="transmembrane region" description="Helical" evidence="9">
    <location>
        <begin position="81"/>
        <end position="97"/>
    </location>
</feature>
<feature type="transmembrane region" description="Helical" evidence="9">
    <location>
        <begin position="184"/>
        <end position="205"/>
    </location>
</feature>
<dbReference type="InterPro" id="IPR050482">
    <property type="entry name" value="Sensor_HK_TwoCompSys"/>
</dbReference>
<evidence type="ECO:0000256" key="2">
    <source>
        <dbReference type="ARBA" id="ARBA00022475"/>
    </source>
</evidence>
<sequence>MSAILLAVGLCATVLDLGAAQPTEWSDWLLAVLCVPLGVRVAVYAPGNPCGWLLSGVGLLASGTLAASVDDAGPLLWTREWLWWPATGLLILVLLLFPDGVGASRLRRWAARAAGAATVAGTVALAHLAVRAPAGFLAEPIAVTPGWDTAVLLAALLVLAGSALLAPGVLVARIRREPAGRRGPLIWAAGNAVLLCTGLVLDTVAGIPLTWLAVVVAVPVATVVGVVRYHLYDIDLLVHRSVSYGLFACLAIAGYTAVVAVAARLLPGAAPVVAAVAVVTLLPLRQRIDTLLRRTLYGLSADPYRLAGALSRRIGLARTPDEVLRAAVDVIGAGFRAPYVAIHLDDRSPAQSTTGRRRDWPVSTVDLVHRGVPTGRLVVQPRGPDEPWNRRERALLDHLAGQLAASAASVRLTRELQAARERLVLAREEEVQRLRHDLHDGVGPSLSGARMLVSVGLADGGTADGRANLQQIGDCLTDAAEEIRRLVNGLHPPALQRGLAAALSLVVQRHEIGGPVIELSVDGELADVPAAVEVAVFRLVDEGLLNVVRHASASHARVDVRRVGAVVRVVLDDDGVGGAASTPTGVGLESMRRRCEDLGGTFRLVDLHPGTRLSAVIPLP</sequence>
<comment type="subcellular location">
    <subcellularLocation>
        <location evidence="1">Cell membrane</location>
        <topology evidence="1">Multi-pass membrane protein</topology>
    </subcellularLocation>
</comment>
<name>A0ABW4AVR7_9ACTN</name>
<keyword evidence="3" id="KW-0808">Transferase</keyword>
<dbReference type="RefSeq" id="WP_317794101.1">
    <property type="nucleotide sequence ID" value="NZ_AP028461.1"/>
</dbReference>
<gene>
    <name evidence="11" type="ORF">ACFQ5G_53995</name>
</gene>
<feature type="domain" description="Signal transduction histidine kinase subgroup 3 dimerisation and phosphoacceptor" evidence="10">
    <location>
        <begin position="432"/>
        <end position="495"/>
    </location>
</feature>
<accession>A0ABW4AVR7</accession>
<keyword evidence="8 9" id="KW-0472">Membrane</keyword>
<comment type="caution">
    <text evidence="11">The sequence shown here is derived from an EMBL/GenBank/DDBJ whole genome shotgun (WGS) entry which is preliminary data.</text>
</comment>
<organism evidence="11 12">
    <name type="scientific">Actinoplanes sichuanensis</name>
    <dbReference type="NCBI Taxonomy" id="512349"/>
    <lineage>
        <taxon>Bacteria</taxon>
        <taxon>Bacillati</taxon>
        <taxon>Actinomycetota</taxon>
        <taxon>Actinomycetes</taxon>
        <taxon>Micromonosporales</taxon>
        <taxon>Micromonosporaceae</taxon>
        <taxon>Actinoplanes</taxon>
    </lineage>
</organism>
<evidence type="ECO:0000256" key="8">
    <source>
        <dbReference type="ARBA" id="ARBA00023136"/>
    </source>
</evidence>
<feature type="transmembrane region" description="Helical" evidence="9">
    <location>
        <begin position="28"/>
        <end position="45"/>
    </location>
</feature>
<evidence type="ECO:0000256" key="5">
    <source>
        <dbReference type="ARBA" id="ARBA00022777"/>
    </source>
</evidence>
<evidence type="ECO:0000256" key="1">
    <source>
        <dbReference type="ARBA" id="ARBA00004651"/>
    </source>
</evidence>
<dbReference type="Gene3D" id="3.30.565.10">
    <property type="entry name" value="Histidine kinase-like ATPase, C-terminal domain"/>
    <property type="match status" value="1"/>
</dbReference>
<keyword evidence="5 11" id="KW-0418">Kinase</keyword>
<dbReference type="PANTHER" id="PTHR24421:SF37">
    <property type="entry name" value="SENSOR HISTIDINE KINASE NARS"/>
    <property type="match status" value="1"/>
</dbReference>
<evidence type="ECO:0000256" key="9">
    <source>
        <dbReference type="SAM" id="Phobius"/>
    </source>
</evidence>
<keyword evidence="12" id="KW-1185">Reference proteome</keyword>
<keyword evidence="2" id="KW-1003">Cell membrane</keyword>
<evidence type="ECO:0000256" key="3">
    <source>
        <dbReference type="ARBA" id="ARBA00022679"/>
    </source>
</evidence>
<feature type="transmembrane region" description="Helical" evidence="9">
    <location>
        <begin position="243"/>
        <end position="262"/>
    </location>
</feature>
<dbReference type="Pfam" id="PF07730">
    <property type="entry name" value="HisKA_3"/>
    <property type="match status" value="1"/>
</dbReference>
<evidence type="ECO:0000313" key="11">
    <source>
        <dbReference type="EMBL" id="MFD1374301.1"/>
    </source>
</evidence>
<evidence type="ECO:0000256" key="4">
    <source>
        <dbReference type="ARBA" id="ARBA00022692"/>
    </source>
</evidence>
<feature type="transmembrane region" description="Helical" evidence="9">
    <location>
        <begin position="150"/>
        <end position="172"/>
    </location>
</feature>
<evidence type="ECO:0000313" key="12">
    <source>
        <dbReference type="Proteomes" id="UP001597183"/>
    </source>
</evidence>
<dbReference type="GO" id="GO:0016301">
    <property type="term" value="F:kinase activity"/>
    <property type="evidence" value="ECO:0007669"/>
    <property type="project" value="UniProtKB-KW"/>
</dbReference>